<name>A0A5J4QQ46_9ZZZZ</name>
<dbReference type="PANTHER" id="PTHR43236:SF1">
    <property type="entry name" value="BLL7220 PROTEIN"/>
    <property type="match status" value="1"/>
</dbReference>
<feature type="domain" description="IrrE N-terminal-like" evidence="1">
    <location>
        <begin position="58"/>
        <end position="185"/>
    </location>
</feature>
<protein>
    <recommendedName>
        <fullName evidence="1">IrrE N-terminal-like domain-containing protein</fullName>
    </recommendedName>
</protein>
<dbReference type="InterPro" id="IPR052345">
    <property type="entry name" value="Rad_response_metalloprotease"/>
</dbReference>
<dbReference type="AlphaFoldDB" id="A0A5J4QQ46"/>
<proteinExistence type="predicted"/>
<reference evidence="2" key="1">
    <citation type="submission" date="2019-03" db="EMBL/GenBank/DDBJ databases">
        <title>Single cell metagenomics reveals metabolic interactions within the superorganism composed of flagellate Streblomastix strix and complex community of Bacteroidetes bacteria on its surface.</title>
        <authorList>
            <person name="Treitli S.C."/>
            <person name="Kolisko M."/>
            <person name="Husnik F."/>
            <person name="Keeling P."/>
            <person name="Hampl V."/>
        </authorList>
    </citation>
    <scope>NUCLEOTIDE SEQUENCE</scope>
    <source>
        <strain evidence="2">STM</strain>
    </source>
</reference>
<dbReference type="PANTHER" id="PTHR43236">
    <property type="entry name" value="ANTITOXIN HIGA1"/>
    <property type="match status" value="1"/>
</dbReference>
<evidence type="ECO:0000259" key="1">
    <source>
        <dbReference type="Pfam" id="PF06114"/>
    </source>
</evidence>
<comment type="caution">
    <text evidence="2">The sequence shown here is derived from an EMBL/GenBank/DDBJ whole genome shotgun (WGS) entry which is preliminary data.</text>
</comment>
<dbReference type="Gene3D" id="1.10.10.2910">
    <property type="match status" value="1"/>
</dbReference>
<accession>A0A5J4QQ46</accession>
<sequence length="194" mass="22380">MKTTDRAKIENVYSKHCKKGSPAKMLPKIIAAEKIKLREIDGDDNFLGAFLKSSITAVPYIFVSKNIDNVGRKNFTLAHEFGHFALQHYLHTASFFCAENDIKEEGDVNSEQEKEANYFASCFLLPKEKTRKDFIRSLQWRTKNNSSEFLVVSPRGKNYSDWKAISGNLMKKFQVSEIVLKIRLTELRLVEFDF</sequence>
<dbReference type="InterPro" id="IPR010359">
    <property type="entry name" value="IrrE_HExxH"/>
</dbReference>
<evidence type="ECO:0000313" key="2">
    <source>
        <dbReference type="EMBL" id="KAA6322753.1"/>
    </source>
</evidence>
<organism evidence="2">
    <name type="scientific">termite gut metagenome</name>
    <dbReference type="NCBI Taxonomy" id="433724"/>
    <lineage>
        <taxon>unclassified sequences</taxon>
        <taxon>metagenomes</taxon>
        <taxon>organismal metagenomes</taxon>
    </lineage>
</organism>
<gene>
    <name evidence="2" type="ORF">EZS27_027735</name>
</gene>
<dbReference type="Pfam" id="PF06114">
    <property type="entry name" value="Peptidase_M78"/>
    <property type="match status" value="1"/>
</dbReference>
<dbReference type="EMBL" id="SNRY01002965">
    <property type="protein sequence ID" value="KAA6322753.1"/>
    <property type="molecule type" value="Genomic_DNA"/>
</dbReference>